<reference evidence="1" key="1">
    <citation type="submission" date="2021-06" db="EMBL/GenBank/DDBJ databases">
        <authorList>
            <person name="Kallberg Y."/>
            <person name="Tangrot J."/>
            <person name="Rosling A."/>
        </authorList>
    </citation>
    <scope>NUCLEOTIDE SEQUENCE</scope>
    <source>
        <strain evidence="1">IA702</strain>
    </source>
</reference>
<dbReference type="AlphaFoldDB" id="A0A9N9F714"/>
<name>A0A9N9F714_9GLOM</name>
<accession>A0A9N9F714</accession>
<gene>
    <name evidence="1" type="ORF">POCULU_LOCUS3226</name>
</gene>
<dbReference type="Proteomes" id="UP000789572">
    <property type="component" value="Unassembled WGS sequence"/>
</dbReference>
<evidence type="ECO:0000313" key="2">
    <source>
        <dbReference type="Proteomes" id="UP000789572"/>
    </source>
</evidence>
<protein>
    <submittedName>
        <fullName evidence="1">1691_t:CDS:1</fullName>
    </submittedName>
</protein>
<comment type="caution">
    <text evidence="1">The sequence shown here is derived from an EMBL/GenBank/DDBJ whole genome shotgun (WGS) entry which is preliminary data.</text>
</comment>
<sequence>MNQQLLLPAASSSNTSSTITYPQVQQPVAVPSTPGASGSLAFPNSVMSVEENVNNVDQTGQAPIQSVTGIVPIL</sequence>
<dbReference type="EMBL" id="CAJVPJ010000343">
    <property type="protein sequence ID" value="CAG8514108.1"/>
    <property type="molecule type" value="Genomic_DNA"/>
</dbReference>
<evidence type="ECO:0000313" key="1">
    <source>
        <dbReference type="EMBL" id="CAG8514108.1"/>
    </source>
</evidence>
<keyword evidence="2" id="KW-1185">Reference proteome</keyword>
<proteinExistence type="predicted"/>
<organism evidence="1 2">
    <name type="scientific">Paraglomus occultum</name>
    <dbReference type="NCBI Taxonomy" id="144539"/>
    <lineage>
        <taxon>Eukaryota</taxon>
        <taxon>Fungi</taxon>
        <taxon>Fungi incertae sedis</taxon>
        <taxon>Mucoromycota</taxon>
        <taxon>Glomeromycotina</taxon>
        <taxon>Glomeromycetes</taxon>
        <taxon>Paraglomerales</taxon>
        <taxon>Paraglomeraceae</taxon>
        <taxon>Paraglomus</taxon>
    </lineage>
</organism>
<feature type="non-terminal residue" evidence="1">
    <location>
        <position position="74"/>
    </location>
</feature>